<protein>
    <submittedName>
        <fullName evidence="8">AF4/FMR2 family member lilli isoform X1</fullName>
    </submittedName>
</protein>
<dbReference type="InterPro" id="IPR000571">
    <property type="entry name" value="Znf_CCCH"/>
</dbReference>
<evidence type="ECO:0000256" key="2">
    <source>
        <dbReference type="PROSITE-ProRule" id="PRU00339"/>
    </source>
</evidence>
<keyword evidence="2" id="KW-0802">TPR repeat</keyword>
<dbReference type="PANTHER" id="PTHR47678:SF1">
    <property type="entry name" value="TETRATRICOPEPTIDE REPEAT PROTEIN 31"/>
    <property type="match status" value="1"/>
</dbReference>
<evidence type="ECO:0000313" key="7">
    <source>
        <dbReference type="Proteomes" id="UP001652741"/>
    </source>
</evidence>
<reference evidence="8" key="1">
    <citation type="submission" date="2025-08" db="UniProtKB">
        <authorList>
            <consortium name="RefSeq"/>
        </authorList>
    </citation>
    <scope>IDENTIFICATION</scope>
</reference>
<keyword evidence="3" id="KW-0862">Zinc</keyword>
<evidence type="ECO:0000259" key="6">
    <source>
        <dbReference type="PROSITE" id="PS50103"/>
    </source>
</evidence>
<dbReference type="PROSITE" id="PS50103">
    <property type="entry name" value="ZF_C3H1"/>
    <property type="match status" value="1"/>
</dbReference>
<dbReference type="PROSITE" id="PS50005">
    <property type="entry name" value="TPR"/>
    <property type="match status" value="1"/>
</dbReference>
<feature type="region of interest" description="Disordered" evidence="4">
    <location>
        <begin position="137"/>
        <end position="247"/>
    </location>
</feature>
<keyword evidence="1" id="KW-0694">RNA-binding</keyword>
<feature type="compositionally biased region" description="Polar residues" evidence="4">
    <location>
        <begin position="217"/>
        <end position="226"/>
    </location>
</feature>
<feature type="compositionally biased region" description="Low complexity" evidence="4">
    <location>
        <begin position="287"/>
        <end position="297"/>
    </location>
</feature>
<dbReference type="Gene3D" id="1.25.40.10">
    <property type="entry name" value="Tetratricopeptide repeat domain"/>
    <property type="match status" value="1"/>
</dbReference>
<dbReference type="SUPFAM" id="SSF46934">
    <property type="entry name" value="UBA-like"/>
    <property type="match status" value="1"/>
</dbReference>
<dbReference type="InterPro" id="IPR009060">
    <property type="entry name" value="UBA-like_sf"/>
</dbReference>
<sequence length="677" mass="77106">MSHFRKRDWKPDHVIMQENPHILHTHEAMVDLINGRATKHTFMEAFNYGLLGLDFVNPFMNDFIDDEYDDDDNDYYDDKKHKDKKAYCGFTHNFLGHGISKLPLTPHPCIRQLTPEEAEKNARELIEEENKLKVKAEKKRLKKKRQKERKRAGKDKEPENHGPGRSGRSENQGGDLNIEREQQQQQQQEEQQQEEQEEEEQEEVTEVRLGPGPGGTTARSRQQEVQDSPLEETCGSSNGDQEDVRDEGLATETEELDMRSCFVSTAACIAKRQLEQNPKPEKKIIIQQPQEPVVKQQQQEEEQQEEEQQQEEAIVRKKEKKVEANVDDILKRSTELALIGNQFAACGQFDMAVKYFTDAIKHNPTEFKLFGNRSFCYEKMQQYDRALCDAELALSMEPGWIKGLYRKGKALSGLKRYFEACQTYKEVLKQDSLCSDAAQELMKVQIMQLMEMGFTREQSSNALIAHGDFEKTLNVLSGIEDEYGSNDLPAAATSAEDSATWEGVGPRPKPLLQTRPKPRSTTPGPKPRSPIPGPVHHDAPGGSTSNLFPVYVGCLGPNTTQPMLHSLFSSAGTIHSIKILRSSNCAFINYTNMDHCERAIRTLHGEVLNGVMLAVRHPDRVMQKKLGLSQLAFTLTNAPEKSQECYFWRTTGCVRYNTCIFRHVPQHKGIDRDKVNK</sequence>
<evidence type="ECO:0000256" key="3">
    <source>
        <dbReference type="PROSITE-ProRule" id="PRU00723"/>
    </source>
</evidence>
<dbReference type="SMART" id="SM00028">
    <property type="entry name" value="TPR"/>
    <property type="match status" value="3"/>
</dbReference>
<feature type="compositionally biased region" description="Pro residues" evidence="4">
    <location>
        <begin position="524"/>
        <end position="533"/>
    </location>
</feature>
<accession>A0ABM3DMX7</accession>
<evidence type="ECO:0000313" key="8">
    <source>
        <dbReference type="RefSeq" id="XP_045560157.1"/>
    </source>
</evidence>
<evidence type="ECO:0000256" key="1">
    <source>
        <dbReference type="PROSITE-ProRule" id="PRU00176"/>
    </source>
</evidence>
<dbReference type="CDD" id="cd14270">
    <property type="entry name" value="UBA"/>
    <property type="match status" value="1"/>
</dbReference>
<dbReference type="InterPro" id="IPR012677">
    <property type="entry name" value="Nucleotide-bd_a/b_plait_sf"/>
</dbReference>
<dbReference type="SUPFAM" id="SSF48452">
    <property type="entry name" value="TPR-like"/>
    <property type="match status" value="1"/>
</dbReference>
<gene>
    <name evidence="8" type="primary">LOC106606645</name>
</gene>
<name>A0ABM3DMX7_SALSA</name>
<dbReference type="InterPro" id="IPR000504">
    <property type="entry name" value="RRM_dom"/>
</dbReference>
<dbReference type="Gene3D" id="1.10.8.10">
    <property type="entry name" value="DNA helicase RuvA subunit, C-terminal domain"/>
    <property type="match status" value="1"/>
</dbReference>
<keyword evidence="7" id="KW-1185">Reference proteome</keyword>
<feature type="compositionally biased region" description="Basic residues" evidence="4">
    <location>
        <begin position="137"/>
        <end position="153"/>
    </location>
</feature>
<evidence type="ECO:0000256" key="4">
    <source>
        <dbReference type="SAM" id="MobiDB-lite"/>
    </source>
</evidence>
<feature type="region of interest" description="Disordered" evidence="4">
    <location>
        <begin position="487"/>
        <end position="542"/>
    </location>
</feature>
<feature type="domain" description="C3H1-type" evidence="6">
    <location>
        <begin position="639"/>
        <end position="666"/>
    </location>
</feature>
<feature type="repeat" description="TPR" evidence="2">
    <location>
        <begin position="333"/>
        <end position="366"/>
    </location>
</feature>
<feature type="compositionally biased region" description="Acidic residues" evidence="4">
    <location>
        <begin position="191"/>
        <end position="204"/>
    </location>
</feature>
<dbReference type="InterPro" id="IPR019734">
    <property type="entry name" value="TPR_rpt"/>
</dbReference>
<dbReference type="InterPro" id="IPR011990">
    <property type="entry name" value="TPR-like_helical_dom_sf"/>
</dbReference>
<keyword evidence="3" id="KW-0479">Metal-binding</keyword>
<dbReference type="Pfam" id="PF00076">
    <property type="entry name" value="RRM_1"/>
    <property type="match status" value="1"/>
</dbReference>
<dbReference type="InterPro" id="IPR035979">
    <property type="entry name" value="RBD_domain_sf"/>
</dbReference>
<dbReference type="PROSITE" id="PS50102">
    <property type="entry name" value="RRM"/>
    <property type="match status" value="1"/>
</dbReference>
<organism evidence="7 8">
    <name type="scientific">Salmo salar</name>
    <name type="common">Atlantic salmon</name>
    <dbReference type="NCBI Taxonomy" id="8030"/>
    <lineage>
        <taxon>Eukaryota</taxon>
        <taxon>Metazoa</taxon>
        <taxon>Chordata</taxon>
        <taxon>Craniata</taxon>
        <taxon>Vertebrata</taxon>
        <taxon>Euteleostomi</taxon>
        <taxon>Actinopterygii</taxon>
        <taxon>Neopterygii</taxon>
        <taxon>Teleostei</taxon>
        <taxon>Protacanthopterygii</taxon>
        <taxon>Salmoniformes</taxon>
        <taxon>Salmonidae</taxon>
        <taxon>Salmoninae</taxon>
        <taxon>Salmo</taxon>
    </lineage>
</organism>
<feature type="region of interest" description="Disordered" evidence="4">
    <location>
        <begin position="287"/>
        <end position="314"/>
    </location>
</feature>
<dbReference type="PANTHER" id="PTHR47678">
    <property type="entry name" value="TETRATRICOPEPTIDE REPEAT PROTEIN 31"/>
    <property type="match status" value="1"/>
</dbReference>
<feature type="domain" description="RRM" evidence="5">
    <location>
        <begin position="548"/>
        <end position="620"/>
    </location>
</feature>
<dbReference type="SMART" id="SM00360">
    <property type="entry name" value="RRM"/>
    <property type="match status" value="1"/>
</dbReference>
<evidence type="ECO:0000259" key="5">
    <source>
        <dbReference type="PROSITE" id="PS50102"/>
    </source>
</evidence>
<feature type="compositionally biased region" description="Acidic residues" evidence="4">
    <location>
        <begin position="299"/>
        <end position="310"/>
    </location>
</feature>
<dbReference type="SUPFAM" id="SSF54928">
    <property type="entry name" value="RNA-binding domain, RBD"/>
    <property type="match status" value="1"/>
</dbReference>
<dbReference type="Proteomes" id="UP001652741">
    <property type="component" value="Chromosome ssa01"/>
</dbReference>
<keyword evidence="3" id="KW-0863">Zinc-finger</keyword>
<dbReference type="CDD" id="cd00590">
    <property type="entry name" value="RRM_SF"/>
    <property type="match status" value="1"/>
</dbReference>
<dbReference type="RefSeq" id="XP_045560157.1">
    <property type="nucleotide sequence ID" value="XM_045704201.1"/>
</dbReference>
<dbReference type="Gene3D" id="3.30.70.330">
    <property type="match status" value="1"/>
</dbReference>
<proteinExistence type="predicted"/>
<feature type="zinc finger region" description="C3H1-type" evidence="3">
    <location>
        <begin position="639"/>
        <end position="666"/>
    </location>
</feature>